<comment type="caution">
    <text evidence="2">The sequence shown here is derived from an EMBL/GenBank/DDBJ whole genome shotgun (WGS) entry which is preliminary data.</text>
</comment>
<evidence type="ECO:0000313" key="3">
    <source>
        <dbReference type="Proteomes" id="UP000525389"/>
    </source>
</evidence>
<accession>A0A7W8LPA9</accession>
<gene>
    <name evidence="2" type="ORF">HNQ09_000762</name>
</gene>
<evidence type="ECO:0000313" key="2">
    <source>
        <dbReference type="EMBL" id="MBB5233345.1"/>
    </source>
</evidence>
<dbReference type="Pfam" id="PF00903">
    <property type="entry name" value="Glyoxalase"/>
    <property type="match status" value="2"/>
</dbReference>
<dbReference type="PROSITE" id="PS51819">
    <property type="entry name" value="VOC"/>
    <property type="match status" value="2"/>
</dbReference>
<name>A0A7W8LPA9_9DEIO</name>
<dbReference type="InterPro" id="IPR003140">
    <property type="entry name" value="PLipase/COase/thioEstase"/>
</dbReference>
<dbReference type="SUPFAM" id="SSF53474">
    <property type="entry name" value="alpha/beta-Hydrolases"/>
    <property type="match status" value="1"/>
</dbReference>
<dbReference type="InterPro" id="IPR029068">
    <property type="entry name" value="Glyas_Bleomycin-R_OHBP_Dase"/>
</dbReference>
<dbReference type="EMBL" id="JACHFN010000002">
    <property type="protein sequence ID" value="MBB5233345.1"/>
    <property type="molecule type" value="Genomic_DNA"/>
</dbReference>
<dbReference type="PANTHER" id="PTHR36110">
    <property type="entry name" value="RING-CLEAVING DIOXYGENASE MHQE-RELATED"/>
    <property type="match status" value="1"/>
</dbReference>
<dbReference type="Gene3D" id="3.40.50.1820">
    <property type="entry name" value="alpha/beta hydrolase"/>
    <property type="match status" value="1"/>
</dbReference>
<dbReference type="InterPro" id="IPR004360">
    <property type="entry name" value="Glyas_Fos-R_dOase_dom"/>
</dbReference>
<proteinExistence type="predicted"/>
<dbReference type="CDD" id="cd08347">
    <property type="entry name" value="PcpA_C_like"/>
    <property type="match status" value="1"/>
</dbReference>
<organism evidence="2 3">
    <name type="scientific">Deinococcus budaensis</name>
    <dbReference type="NCBI Taxonomy" id="1665626"/>
    <lineage>
        <taxon>Bacteria</taxon>
        <taxon>Thermotogati</taxon>
        <taxon>Deinococcota</taxon>
        <taxon>Deinococci</taxon>
        <taxon>Deinococcales</taxon>
        <taxon>Deinococcaceae</taxon>
        <taxon>Deinococcus</taxon>
    </lineage>
</organism>
<feature type="domain" description="VOC" evidence="1">
    <location>
        <begin position="15"/>
        <end position="139"/>
    </location>
</feature>
<dbReference type="AlphaFoldDB" id="A0A7W8LPA9"/>
<feature type="domain" description="VOC" evidence="1">
    <location>
        <begin position="160"/>
        <end position="283"/>
    </location>
</feature>
<dbReference type="InterPro" id="IPR029058">
    <property type="entry name" value="AB_hydrolase_fold"/>
</dbReference>
<dbReference type="PANTHER" id="PTHR36110:SF4">
    <property type="entry name" value="RING-CLEAVING DIOXYGENASE MHQA-RELATED"/>
    <property type="match status" value="1"/>
</dbReference>
<dbReference type="InterPro" id="IPR037523">
    <property type="entry name" value="VOC_core"/>
</dbReference>
<dbReference type="SUPFAM" id="SSF54593">
    <property type="entry name" value="Glyoxalase/Bleomycin resistance protein/Dihydroxybiphenyl dioxygenase"/>
    <property type="match status" value="1"/>
</dbReference>
<protein>
    <submittedName>
        <fullName evidence="2">Glyoxalase family protein</fullName>
    </submittedName>
</protein>
<dbReference type="InterPro" id="IPR052537">
    <property type="entry name" value="Extradiol_RC_dioxygenase"/>
</dbReference>
<sequence length="549" mass="59135">MTTLSPFPGTSPVQGLHHVTVMASDPQRNIDFYSQTLGQRLVKVTVNFDDPGTYHLYYGDLTGQPGTIMTHFPWPGAKKGVRGNGEVVATAYSAPRGSDQYWEARLREQGFKPTRSERFGQPVLTVEDPDGTWVELVFEDGGAVQPWPASPVPAEHELRGFHSVTAWVRDTGAVRELLVGHLGFTEAGSEPDPEGTRTRFRGSGDGVGLYVDVVERPGQPRGTFGAGSIHHVALRTRDDAEQEAYLTGLTEVGYRPTPVQDRQYFHSIYFREPNSVLFEIATDAPGFPDDEAVEELGKHLKLPAWYEDRRATIEAHVPKIVNREYGSTLGSRDLSAAAPVSPDAVTGIEVHTAGRPLGEARVAAVLLHGRGGTAPDILSLADDLNLSAFAYLAPQAPGNTWYPLSFLAPVEQNQPHLDRALATVDGVLTELERQGIPPQNVVLGGFSQGACLALEYASRSGRPLGGVVALSGGLITLDRAGDLSGVPVFMGVAPDDAHIPLSRFQQSAAHLRSRGAAVDARVYPGLGHSINTDELDAVRTVMQRVAGQV</sequence>
<dbReference type="RefSeq" id="WP_184025665.1">
    <property type="nucleotide sequence ID" value="NZ_JACHFN010000002.1"/>
</dbReference>
<dbReference type="Proteomes" id="UP000525389">
    <property type="component" value="Unassembled WGS sequence"/>
</dbReference>
<evidence type="ECO:0000259" key="1">
    <source>
        <dbReference type="PROSITE" id="PS51819"/>
    </source>
</evidence>
<keyword evidence="3" id="KW-1185">Reference proteome</keyword>
<dbReference type="GO" id="GO:0016787">
    <property type="term" value="F:hydrolase activity"/>
    <property type="evidence" value="ECO:0007669"/>
    <property type="project" value="InterPro"/>
</dbReference>
<reference evidence="2 3" key="1">
    <citation type="submission" date="2020-08" db="EMBL/GenBank/DDBJ databases">
        <title>Genomic Encyclopedia of Type Strains, Phase IV (KMG-IV): sequencing the most valuable type-strain genomes for metagenomic binning, comparative biology and taxonomic classification.</title>
        <authorList>
            <person name="Goeker M."/>
        </authorList>
    </citation>
    <scope>NUCLEOTIDE SEQUENCE [LARGE SCALE GENOMIC DNA]</scope>
    <source>
        <strain evidence="2 3">DSM 101791</strain>
    </source>
</reference>
<dbReference type="Gene3D" id="3.10.180.10">
    <property type="entry name" value="2,3-Dihydroxybiphenyl 1,2-Dioxygenase, domain 1"/>
    <property type="match status" value="2"/>
</dbReference>
<dbReference type="Pfam" id="PF02230">
    <property type="entry name" value="Abhydrolase_2"/>
    <property type="match status" value="1"/>
</dbReference>